<reference evidence="2 3" key="1">
    <citation type="submission" date="2019-06" db="EMBL/GenBank/DDBJ databases">
        <title>Sequencing the genomes of 1000 actinobacteria strains.</title>
        <authorList>
            <person name="Klenk H.-P."/>
        </authorList>
    </citation>
    <scope>NUCLEOTIDE SEQUENCE [LARGE SCALE GENOMIC DNA]</scope>
    <source>
        <strain evidence="2 3">DSM 18082</strain>
    </source>
</reference>
<comment type="caution">
    <text evidence="2">The sequence shown here is derived from an EMBL/GenBank/DDBJ whole genome shotgun (WGS) entry which is preliminary data.</text>
</comment>
<accession>A0A542Z902</accession>
<evidence type="ECO:0000313" key="3">
    <source>
        <dbReference type="Proteomes" id="UP000319514"/>
    </source>
</evidence>
<name>A0A542Z902_9MICO</name>
<gene>
    <name evidence="2" type="ORF">FB474_3588</name>
</gene>
<evidence type="ECO:0000259" key="1">
    <source>
        <dbReference type="Pfam" id="PF01593"/>
    </source>
</evidence>
<organism evidence="2 3">
    <name type="scientific">Oryzihumus leptocrescens</name>
    <dbReference type="NCBI Taxonomy" id="297536"/>
    <lineage>
        <taxon>Bacteria</taxon>
        <taxon>Bacillati</taxon>
        <taxon>Actinomycetota</taxon>
        <taxon>Actinomycetes</taxon>
        <taxon>Micrococcales</taxon>
        <taxon>Intrasporangiaceae</taxon>
        <taxon>Oryzihumus</taxon>
    </lineage>
</organism>
<dbReference type="InterPro" id="IPR036188">
    <property type="entry name" value="FAD/NAD-bd_sf"/>
</dbReference>
<dbReference type="InterPro" id="IPR002937">
    <property type="entry name" value="Amino_oxidase"/>
</dbReference>
<dbReference type="GO" id="GO:0008767">
    <property type="term" value="F:UDP-galactopyranose mutase activity"/>
    <property type="evidence" value="ECO:0007669"/>
    <property type="project" value="TreeGrafter"/>
</dbReference>
<dbReference type="EMBL" id="VFOQ01000002">
    <property type="protein sequence ID" value="TQL56827.1"/>
    <property type="molecule type" value="Genomic_DNA"/>
</dbReference>
<dbReference type="GO" id="GO:0005829">
    <property type="term" value="C:cytosol"/>
    <property type="evidence" value="ECO:0007669"/>
    <property type="project" value="TreeGrafter"/>
</dbReference>
<dbReference type="PRINTS" id="PR00411">
    <property type="entry name" value="PNDRDTASEI"/>
</dbReference>
<evidence type="ECO:0000313" key="2">
    <source>
        <dbReference type="EMBL" id="TQL56827.1"/>
    </source>
</evidence>
<dbReference type="PANTHER" id="PTHR21197:SF0">
    <property type="entry name" value="UDP-GALACTOPYRANOSE MUTASE"/>
    <property type="match status" value="1"/>
</dbReference>
<dbReference type="GO" id="GO:0016491">
    <property type="term" value="F:oxidoreductase activity"/>
    <property type="evidence" value="ECO:0007669"/>
    <property type="project" value="InterPro"/>
</dbReference>
<dbReference type="PANTHER" id="PTHR21197">
    <property type="entry name" value="UDP-GALACTOPYRANOSE MUTASE"/>
    <property type="match status" value="1"/>
</dbReference>
<dbReference type="Proteomes" id="UP000319514">
    <property type="component" value="Unassembled WGS sequence"/>
</dbReference>
<feature type="domain" description="Amine oxidase" evidence="1">
    <location>
        <begin position="19"/>
        <end position="371"/>
    </location>
</feature>
<dbReference type="GO" id="GO:0050660">
    <property type="term" value="F:flavin adenine dinucleotide binding"/>
    <property type="evidence" value="ECO:0007669"/>
    <property type="project" value="TreeGrafter"/>
</dbReference>
<protein>
    <submittedName>
        <fullName evidence="2">UDP-galactopyranose mutase</fullName>
    </submittedName>
</protein>
<dbReference type="SUPFAM" id="SSF51905">
    <property type="entry name" value="FAD/NAD(P)-binding domain"/>
    <property type="match status" value="1"/>
</dbReference>
<sequence>MSTPAPDPADLLVLGGGPAGLAAVWKAAQRGLRVVLLERADHVGGMSASFEVDGVRVDLGSHRLHPNTAPAVMADIRGLLGEDLQTRPRNGRLRLGETWIGFPLKVGEMLRALPRGMAAGIARDVLASPLRQADADTYEALLRAGLGPTVYDAMYGPFASKLWGLPGERIHGDQARVRVTADTPGKVAARLLRGGRTGNGTEQGRSFHYPRRGFGQIVEAVADAARLAGAQLRLGAEVTRLDARTDGVTAYLSDGSAVSARRCFSTIPVTALAQLSGRGPFEGPVLHFRAMTLVYLSHAGGRWTPYDAHYLPQEGTPVTRISEPANYRDSADDPADRSVICVEIPCMVGDETWTMAEDQLVRLVRHTLSDTGLPPVSCRAVHVVRLPSVYPVFDLDYAGALAAMRSLVTGIPSTVSFGRLGLFAHDNSHHAMAEAYDAVDALGPDGSFDEHAWHEALRRFAGHRVED</sequence>
<keyword evidence="3" id="KW-1185">Reference proteome</keyword>
<dbReference type="Gene3D" id="3.50.50.60">
    <property type="entry name" value="FAD/NAD(P)-binding domain"/>
    <property type="match status" value="1"/>
</dbReference>
<proteinExistence type="predicted"/>
<dbReference type="RefSeq" id="WP_221632666.1">
    <property type="nucleotide sequence ID" value="NZ_BAAAKX010000008.1"/>
</dbReference>
<dbReference type="AlphaFoldDB" id="A0A542Z902"/>
<dbReference type="Pfam" id="PF01593">
    <property type="entry name" value="Amino_oxidase"/>
    <property type="match status" value="1"/>
</dbReference>